<protein>
    <submittedName>
        <fullName evidence="1">Uncharacterized protein</fullName>
    </submittedName>
</protein>
<dbReference type="RefSeq" id="WP_265763901.1">
    <property type="nucleotide sequence ID" value="NZ_JAGGJA010000001.1"/>
</dbReference>
<evidence type="ECO:0000313" key="1">
    <source>
        <dbReference type="EMBL" id="MCW9705238.1"/>
    </source>
</evidence>
<proteinExistence type="predicted"/>
<dbReference type="Proteomes" id="UP001207918">
    <property type="component" value="Unassembled WGS sequence"/>
</dbReference>
<comment type="caution">
    <text evidence="1">The sequence shown here is derived from an EMBL/GenBank/DDBJ whole genome shotgun (WGS) entry which is preliminary data.</text>
</comment>
<accession>A0ABT3PHH4</accession>
<name>A0ABT3PHH4_9BACT</name>
<reference evidence="1 2" key="1">
    <citation type="submission" date="2021-03" db="EMBL/GenBank/DDBJ databases">
        <title>Aliifodinibius sp. nov., a new bacterium isolated from saline soil.</title>
        <authorList>
            <person name="Galisteo C."/>
            <person name="De La Haba R."/>
            <person name="Sanchez-Porro C."/>
            <person name="Ventosa A."/>
        </authorList>
    </citation>
    <scope>NUCLEOTIDE SEQUENCE [LARGE SCALE GENOMIC DNA]</scope>
    <source>
        <strain evidence="1 2">1BSP15-2V2</strain>
    </source>
</reference>
<sequence>MAELTSLYTRISIDQNSLKYFLAGSIPPVSHYDDWIPWLEGQHYYGNLSAEEVLDIDYPDLTVGQYLERWLEDSSFPGNGRIGYNKEGSEWELSLLQFSENYSDYVAMLNVLRSIDRYLGSEDEGFIMIYDFFFGDKESNTVIEIKNSESIILPEVPERYLQVTHESLQGRITLTE</sequence>
<gene>
    <name evidence="1" type="ORF">J6I44_00165</name>
</gene>
<dbReference type="EMBL" id="JAGGJA010000001">
    <property type="protein sequence ID" value="MCW9705238.1"/>
    <property type="molecule type" value="Genomic_DNA"/>
</dbReference>
<evidence type="ECO:0000313" key="2">
    <source>
        <dbReference type="Proteomes" id="UP001207918"/>
    </source>
</evidence>
<organism evidence="1 2">
    <name type="scientific">Fodinibius salsisoli</name>
    <dbReference type="NCBI Taxonomy" id="2820877"/>
    <lineage>
        <taxon>Bacteria</taxon>
        <taxon>Pseudomonadati</taxon>
        <taxon>Balneolota</taxon>
        <taxon>Balneolia</taxon>
        <taxon>Balneolales</taxon>
        <taxon>Balneolaceae</taxon>
        <taxon>Fodinibius</taxon>
    </lineage>
</organism>
<keyword evidence="2" id="KW-1185">Reference proteome</keyword>